<keyword evidence="2" id="KW-0804">Transcription</keyword>
<evidence type="ECO:0000313" key="6">
    <source>
        <dbReference type="Proteomes" id="UP000552883"/>
    </source>
</evidence>
<name>A0A840XEW7_9MICO</name>
<evidence type="ECO:0000256" key="1">
    <source>
        <dbReference type="ARBA" id="ARBA00023015"/>
    </source>
</evidence>
<feature type="domain" description="Anti-sigma K factor RskA C-terminal" evidence="4">
    <location>
        <begin position="125"/>
        <end position="251"/>
    </location>
</feature>
<keyword evidence="3" id="KW-1133">Transmembrane helix</keyword>
<keyword evidence="3" id="KW-0472">Membrane</keyword>
<dbReference type="Proteomes" id="UP000552883">
    <property type="component" value="Unassembled WGS sequence"/>
</dbReference>
<evidence type="ECO:0000313" key="5">
    <source>
        <dbReference type="EMBL" id="MBB5617042.1"/>
    </source>
</evidence>
<dbReference type="Pfam" id="PF10099">
    <property type="entry name" value="RskA_C"/>
    <property type="match status" value="1"/>
</dbReference>
<keyword evidence="3" id="KW-0812">Transmembrane</keyword>
<dbReference type="AlphaFoldDB" id="A0A840XEW7"/>
<accession>A0A840XEW7</accession>
<dbReference type="GO" id="GO:0005886">
    <property type="term" value="C:plasma membrane"/>
    <property type="evidence" value="ECO:0007669"/>
    <property type="project" value="InterPro"/>
</dbReference>
<evidence type="ECO:0000256" key="2">
    <source>
        <dbReference type="ARBA" id="ARBA00023163"/>
    </source>
</evidence>
<protein>
    <recommendedName>
        <fullName evidence="4">Anti-sigma K factor RskA C-terminal domain-containing protein</fullName>
    </recommendedName>
</protein>
<dbReference type="Gene3D" id="1.10.10.1320">
    <property type="entry name" value="Anti-sigma factor, zinc-finger domain"/>
    <property type="match status" value="1"/>
</dbReference>
<proteinExistence type="predicted"/>
<dbReference type="InterPro" id="IPR018764">
    <property type="entry name" value="RskA_C"/>
</dbReference>
<reference evidence="5 6" key="1">
    <citation type="submission" date="2020-08" db="EMBL/GenBank/DDBJ databases">
        <title>Sequencing the genomes of 1000 actinobacteria strains.</title>
        <authorList>
            <person name="Klenk H.-P."/>
        </authorList>
    </citation>
    <scope>NUCLEOTIDE SEQUENCE [LARGE SCALE GENOMIC DNA]</scope>
    <source>
        <strain evidence="5 6">DSM 23889</strain>
    </source>
</reference>
<dbReference type="OrthoDB" id="4328740at2"/>
<dbReference type="RefSeq" id="WP_153981650.1">
    <property type="nucleotide sequence ID" value="NZ_BAAANZ010000011.1"/>
</dbReference>
<feature type="transmembrane region" description="Helical" evidence="3">
    <location>
        <begin position="119"/>
        <end position="143"/>
    </location>
</feature>
<evidence type="ECO:0000259" key="4">
    <source>
        <dbReference type="Pfam" id="PF10099"/>
    </source>
</evidence>
<keyword evidence="6" id="KW-1185">Reference proteome</keyword>
<gene>
    <name evidence="5" type="ORF">BJ959_000538</name>
</gene>
<evidence type="ECO:0000256" key="3">
    <source>
        <dbReference type="SAM" id="Phobius"/>
    </source>
</evidence>
<dbReference type="InterPro" id="IPR041916">
    <property type="entry name" value="Anti_sigma_zinc_sf"/>
</dbReference>
<keyword evidence="1" id="KW-0805">Transcription regulation</keyword>
<sequence>MEQPTDHIDADALALVALGEPSDDAVVRSHLDRCELCRAELEALRSTITVARSTMGEVALIEAPARVWQAVRGELGLDPALQPPSRPARVPSVVSVSSAPSPVVELITRRERRAGIRRMTAVVVASAAAAAIITGGILGWGAAAPRDAGQVLAATALDALPDWQSASGDATLAQRADGQRVLRVSLDAEVAERVVREVWLLTPEIDGLISLGYLTSGSGEFIVPDSVDLARYSVVDISAEPLDGDPTHSGDSIVRGALDV</sequence>
<dbReference type="EMBL" id="JACHBS010000001">
    <property type="protein sequence ID" value="MBB5617042.1"/>
    <property type="molecule type" value="Genomic_DNA"/>
</dbReference>
<organism evidence="5 6">
    <name type="scientific">Microcella frigidaquae</name>
    <dbReference type="NCBI Taxonomy" id="424758"/>
    <lineage>
        <taxon>Bacteria</taxon>
        <taxon>Bacillati</taxon>
        <taxon>Actinomycetota</taxon>
        <taxon>Actinomycetes</taxon>
        <taxon>Micrococcales</taxon>
        <taxon>Microbacteriaceae</taxon>
        <taxon>Microcella</taxon>
    </lineage>
</organism>
<comment type="caution">
    <text evidence="5">The sequence shown here is derived from an EMBL/GenBank/DDBJ whole genome shotgun (WGS) entry which is preliminary data.</text>
</comment>